<dbReference type="PANTHER" id="PTHR31750">
    <property type="entry name" value="PROTEIN STAY-GREEN 1, CHLOROPLASTIC-RELATED"/>
    <property type="match status" value="1"/>
</dbReference>
<feature type="domain" description="Staygreen protein" evidence="2">
    <location>
        <begin position="3"/>
        <end position="147"/>
    </location>
</feature>
<evidence type="ECO:0000259" key="2">
    <source>
        <dbReference type="Pfam" id="PF12638"/>
    </source>
</evidence>
<name>A0A6V8SGY2_9CLOT</name>
<proteinExistence type="predicted"/>
<accession>A0A6V8SGY2</accession>
<dbReference type="Pfam" id="PF12638">
    <property type="entry name" value="Staygreen"/>
    <property type="match status" value="1"/>
</dbReference>
<dbReference type="EMBL" id="BLZR01000001">
    <property type="protein sequence ID" value="GFP75842.1"/>
    <property type="molecule type" value="Genomic_DNA"/>
</dbReference>
<dbReference type="RefSeq" id="WP_183277313.1">
    <property type="nucleotide sequence ID" value="NZ_BLZR01000001.1"/>
</dbReference>
<evidence type="ECO:0000313" key="3">
    <source>
        <dbReference type="EMBL" id="GFP75842.1"/>
    </source>
</evidence>
<keyword evidence="1" id="KW-0809">Transit peptide</keyword>
<gene>
    <name evidence="3" type="ORF">bsdtw1_01934</name>
</gene>
<keyword evidence="4" id="KW-1185">Reference proteome</keyword>
<dbReference type="Proteomes" id="UP000580568">
    <property type="component" value="Unassembled WGS sequence"/>
</dbReference>
<sequence>MSQFKPEKLSVEFRDGVTPSNPILTRHCTLTHSDITAELFLTIGLSFAYDKTNEMRDEVRGEWVSKESSILFYVYLAVDNDTNPIQAAIRDYIFRKELPLALEAIRYGDRKLFEVYPKLDNCHIIVHFIAKCPNLNKVEDYGTFSKYNTLN</sequence>
<dbReference type="AlphaFoldDB" id="A0A6V8SGY2"/>
<protein>
    <recommendedName>
        <fullName evidence="2">Staygreen protein domain-containing protein</fullName>
    </recommendedName>
</protein>
<organism evidence="3 4">
    <name type="scientific">Clostridium fungisolvens</name>
    <dbReference type="NCBI Taxonomy" id="1604897"/>
    <lineage>
        <taxon>Bacteria</taxon>
        <taxon>Bacillati</taxon>
        <taxon>Bacillota</taxon>
        <taxon>Clostridia</taxon>
        <taxon>Eubacteriales</taxon>
        <taxon>Clostridiaceae</taxon>
        <taxon>Clostridium</taxon>
    </lineage>
</organism>
<dbReference type="PANTHER" id="PTHR31750:SF4">
    <property type="entry name" value="LP06106P"/>
    <property type="match status" value="1"/>
</dbReference>
<evidence type="ECO:0000313" key="4">
    <source>
        <dbReference type="Proteomes" id="UP000580568"/>
    </source>
</evidence>
<comment type="caution">
    <text evidence="3">The sequence shown here is derived from an EMBL/GenBank/DDBJ whole genome shotgun (WGS) entry which is preliminary data.</text>
</comment>
<dbReference type="InterPro" id="IPR024438">
    <property type="entry name" value="Staygreen"/>
</dbReference>
<reference evidence="3 4" key="1">
    <citation type="submission" date="2020-07" db="EMBL/GenBank/DDBJ databases">
        <title>A new beta-1,3-glucan-decomposing anaerobic bacterium isolated from anoxic soil subjected to biological soil disinfestation.</title>
        <authorList>
            <person name="Ueki A."/>
            <person name="Tonouchi A."/>
        </authorList>
    </citation>
    <scope>NUCLEOTIDE SEQUENCE [LARGE SCALE GENOMIC DNA]</scope>
    <source>
        <strain evidence="3 4">TW1</strain>
    </source>
</reference>
<evidence type="ECO:0000256" key="1">
    <source>
        <dbReference type="ARBA" id="ARBA00022946"/>
    </source>
</evidence>